<evidence type="ECO:0000256" key="6">
    <source>
        <dbReference type="ARBA" id="ARBA00022519"/>
    </source>
</evidence>
<dbReference type="GO" id="GO:0005506">
    <property type="term" value="F:iron ion binding"/>
    <property type="evidence" value="ECO:0007669"/>
    <property type="project" value="InterPro"/>
</dbReference>
<evidence type="ECO:0000256" key="13">
    <source>
        <dbReference type="ARBA" id="ARBA00022982"/>
    </source>
</evidence>
<keyword evidence="9 22" id="KW-0812">Transmembrane</keyword>
<keyword evidence="15 19" id="KW-0560">Oxidoreductase</keyword>
<comment type="caution">
    <text evidence="24">The sequence shown here is derived from an EMBL/GenBank/DDBJ whole genome shotgun (WGS) entry which is preliminary data.</text>
</comment>
<feature type="binding site" description="covalent" evidence="21">
    <location>
        <position position="123"/>
    </location>
    <ligand>
        <name>heme c</name>
        <dbReference type="ChEBI" id="CHEBI:61717"/>
        <label>1</label>
    </ligand>
</feature>
<evidence type="ECO:0000256" key="4">
    <source>
        <dbReference type="ARBA" id="ARBA00022448"/>
    </source>
</evidence>
<comment type="function">
    <text evidence="19">C-type cytochrome. Part of the cbb3-type cytochrome c oxidase complex.</text>
</comment>
<dbReference type="GO" id="GO:0005886">
    <property type="term" value="C:plasma membrane"/>
    <property type="evidence" value="ECO:0007669"/>
    <property type="project" value="UniProtKB-SubCell"/>
</dbReference>
<dbReference type="InterPro" id="IPR050597">
    <property type="entry name" value="Cytochrome_c_Oxidase_Subunit"/>
</dbReference>
<evidence type="ECO:0000256" key="21">
    <source>
        <dbReference type="PIRSR" id="PIRSR000006-2"/>
    </source>
</evidence>
<dbReference type="Pfam" id="PF13442">
    <property type="entry name" value="Cytochrome_CBB3"/>
    <property type="match status" value="2"/>
</dbReference>
<dbReference type="OrthoDB" id="9811281at2"/>
<evidence type="ECO:0000256" key="22">
    <source>
        <dbReference type="SAM" id="Phobius"/>
    </source>
</evidence>
<evidence type="ECO:0000256" key="1">
    <source>
        <dbReference type="ARBA" id="ARBA00004533"/>
    </source>
</evidence>
<feature type="binding site" description="covalent" evidence="21">
    <location>
        <position position="198"/>
    </location>
    <ligand>
        <name>heme c</name>
        <dbReference type="ChEBI" id="CHEBI:61717"/>
        <label>2</label>
    </ligand>
</feature>
<name>A0A7Z0VKB9_9GAMM</name>
<evidence type="ECO:0000256" key="11">
    <source>
        <dbReference type="ARBA" id="ARBA00022737"/>
    </source>
</evidence>
<feature type="domain" description="Cytochrome c" evidence="23">
    <location>
        <begin position="180"/>
        <end position="280"/>
    </location>
</feature>
<keyword evidence="5 19" id="KW-1003">Cell membrane</keyword>
<sequence>MADNNSFPGENNTGHVWDDNLRELTNPPPRWWMLAFWASVIWWVVYGVLYPMWPVGHESNKGLIGWTQMDEYIKGVDEVEAIRAEFETQIKGMSAAEILVAPGLSQYAVASAKVLYGDNCAPCHGGGGQGGPGYPVLADDDWLYGGTIENIQQTITMGRKGIMTAHGKILSDTEIDSLSKAIEAGDPMSDPNFTQKGCIACHGMDGKGMAVLGSANLTDGIYRFAPAEGESLLDSIKHTIKYGVNDATEPKSREAVMPKFGERLSADDIKKLAVYVHKFGGGQ</sequence>
<dbReference type="GO" id="GO:0016491">
    <property type="term" value="F:oxidoreductase activity"/>
    <property type="evidence" value="ECO:0007669"/>
    <property type="project" value="UniProtKB-KW"/>
</dbReference>
<dbReference type="InterPro" id="IPR008168">
    <property type="entry name" value="Cyt_C_IC"/>
</dbReference>
<organism evidence="24 25">
    <name type="scientific">Candidatus Thiodiazotropha endolucinida</name>
    <dbReference type="NCBI Taxonomy" id="1655433"/>
    <lineage>
        <taxon>Bacteria</taxon>
        <taxon>Pseudomonadati</taxon>
        <taxon>Pseudomonadota</taxon>
        <taxon>Gammaproteobacteria</taxon>
        <taxon>Chromatiales</taxon>
        <taxon>Sedimenticolaceae</taxon>
        <taxon>Candidatus Thiodiazotropha</taxon>
    </lineage>
</organism>
<dbReference type="SUPFAM" id="SSF46626">
    <property type="entry name" value="Cytochrome c"/>
    <property type="match status" value="2"/>
</dbReference>
<keyword evidence="6 19" id="KW-0997">Cell inner membrane</keyword>
<feature type="binding site" description="covalent" evidence="21">
    <location>
        <position position="120"/>
    </location>
    <ligand>
        <name>heme c</name>
        <dbReference type="ChEBI" id="CHEBI:61717"/>
        <label>1</label>
    </ligand>
</feature>
<keyword evidence="7 19" id="KW-0349">Heme</keyword>
<evidence type="ECO:0000256" key="20">
    <source>
        <dbReference type="PIRSR" id="PIRSR000006-1"/>
    </source>
</evidence>
<dbReference type="NCBIfam" id="TIGR00782">
    <property type="entry name" value="ccoP"/>
    <property type="match status" value="1"/>
</dbReference>
<keyword evidence="18 19" id="KW-0472">Membrane</keyword>
<evidence type="ECO:0000256" key="15">
    <source>
        <dbReference type="ARBA" id="ARBA00023002"/>
    </source>
</evidence>
<dbReference type="InterPro" id="IPR009056">
    <property type="entry name" value="Cyt_c-like_dom"/>
</dbReference>
<feature type="domain" description="Cytochrome c" evidence="23">
    <location>
        <begin position="98"/>
        <end position="186"/>
    </location>
</feature>
<keyword evidence="8 19" id="KW-0679">Respiratory chain</keyword>
<dbReference type="Gene3D" id="1.10.760.10">
    <property type="entry name" value="Cytochrome c-like domain"/>
    <property type="match status" value="2"/>
</dbReference>
<evidence type="ECO:0000256" key="18">
    <source>
        <dbReference type="ARBA" id="ARBA00023136"/>
    </source>
</evidence>
<dbReference type="GO" id="GO:0020037">
    <property type="term" value="F:heme binding"/>
    <property type="evidence" value="ECO:0007669"/>
    <property type="project" value="InterPro"/>
</dbReference>
<evidence type="ECO:0000256" key="9">
    <source>
        <dbReference type="ARBA" id="ARBA00022692"/>
    </source>
</evidence>
<dbReference type="PIRSF" id="PIRSF000006">
    <property type="entry name" value="Cbb3-Cox_fixP"/>
    <property type="match status" value="1"/>
</dbReference>
<dbReference type="PANTHER" id="PTHR33751">
    <property type="entry name" value="CBB3-TYPE CYTOCHROME C OXIDASE SUBUNIT FIXP"/>
    <property type="match status" value="1"/>
</dbReference>
<comment type="similarity">
    <text evidence="3 19">Belongs to the CcoP / FixP family.</text>
</comment>
<evidence type="ECO:0000256" key="17">
    <source>
        <dbReference type="ARBA" id="ARBA00023065"/>
    </source>
</evidence>
<proteinExistence type="inferred from homology"/>
<comment type="cofactor">
    <cofactor evidence="19 21">
        <name>heme c</name>
        <dbReference type="ChEBI" id="CHEBI:61717"/>
    </cofactor>
    <text evidence="19 21">Binds 2 heme C groups per subunit.</text>
</comment>
<evidence type="ECO:0000256" key="14">
    <source>
        <dbReference type="ARBA" id="ARBA00022989"/>
    </source>
</evidence>
<dbReference type="EMBL" id="MARB01000013">
    <property type="protein sequence ID" value="ODJ87198.1"/>
    <property type="molecule type" value="Genomic_DNA"/>
</dbReference>
<dbReference type="PROSITE" id="PS51007">
    <property type="entry name" value="CYTC"/>
    <property type="match status" value="2"/>
</dbReference>
<feature type="transmembrane region" description="Helical" evidence="22">
    <location>
        <begin position="31"/>
        <end position="53"/>
    </location>
</feature>
<keyword evidence="11" id="KW-0677">Repeat</keyword>
<dbReference type="Gene3D" id="6.10.280.130">
    <property type="match status" value="1"/>
</dbReference>
<comment type="subunit">
    <text evidence="19">Component of the cbb3-type cytochrome c oxidase.</text>
</comment>
<keyword evidence="10 19" id="KW-0479">Metal-binding</keyword>
<dbReference type="PANTHER" id="PTHR33751:SF1">
    <property type="entry name" value="CBB3-TYPE CYTOCHROME C OXIDASE SUBUNIT FIXP"/>
    <property type="match status" value="1"/>
</dbReference>
<keyword evidence="14 22" id="KW-1133">Transmembrane helix</keyword>
<evidence type="ECO:0000256" key="12">
    <source>
        <dbReference type="ARBA" id="ARBA00022781"/>
    </source>
</evidence>
<evidence type="ECO:0000256" key="2">
    <source>
        <dbReference type="ARBA" id="ARBA00004673"/>
    </source>
</evidence>
<comment type="subcellular location">
    <subcellularLocation>
        <location evidence="1 19">Cell inner membrane</location>
    </subcellularLocation>
</comment>
<dbReference type="UniPathway" id="UPA00705"/>
<feature type="binding site" description="axial binding residue" evidence="20">
    <location>
        <position position="257"/>
    </location>
    <ligand>
        <name>heme c</name>
        <dbReference type="ChEBI" id="CHEBI:61717"/>
        <label>1</label>
    </ligand>
    <ligandPart>
        <name>Fe</name>
        <dbReference type="ChEBI" id="CHEBI:18248"/>
    </ligandPart>
</feature>
<evidence type="ECO:0000256" key="10">
    <source>
        <dbReference type="ARBA" id="ARBA00022723"/>
    </source>
</evidence>
<feature type="binding site" description="axial binding residue" evidence="20">
    <location>
        <position position="202"/>
    </location>
    <ligand>
        <name>heme c</name>
        <dbReference type="ChEBI" id="CHEBI:61717"/>
        <label>2</label>
    </ligand>
    <ligandPart>
        <name>Fe</name>
        <dbReference type="ChEBI" id="CHEBI:18248"/>
    </ligandPart>
</feature>
<dbReference type="GO" id="GO:0006119">
    <property type="term" value="P:oxidative phosphorylation"/>
    <property type="evidence" value="ECO:0007669"/>
    <property type="project" value="UniProtKB-UniPathway"/>
</dbReference>
<dbReference type="RefSeq" id="WP_069125178.1">
    <property type="nucleotide sequence ID" value="NZ_MARB01000013.1"/>
</dbReference>
<evidence type="ECO:0000313" key="24">
    <source>
        <dbReference type="EMBL" id="ODJ87198.1"/>
    </source>
</evidence>
<keyword evidence="25" id="KW-1185">Reference proteome</keyword>
<dbReference type="InterPro" id="IPR038414">
    <property type="entry name" value="CcoP_N_sf"/>
</dbReference>
<evidence type="ECO:0000313" key="25">
    <source>
        <dbReference type="Proteomes" id="UP000094769"/>
    </source>
</evidence>
<dbReference type="Proteomes" id="UP000094769">
    <property type="component" value="Unassembled WGS sequence"/>
</dbReference>
<dbReference type="PRINTS" id="PR00605">
    <property type="entry name" value="CYTCHROMECIC"/>
</dbReference>
<dbReference type="GO" id="GO:1902600">
    <property type="term" value="P:proton transmembrane transport"/>
    <property type="evidence" value="ECO:0007669"/>
    <property type="project" value="UniProtKB-KW"/>
</dbReference>
<dbReference type="InterPro" id="IPR036909">
    <property type="entry name" value="Cyt_c-like_dom_sf"/>
</dbReference>
<feature type="binding site" description="axial binding residue" evidence="20">
    <location>
        <position position="163"/>
    </location>
    <ligand>
        <name>heme c</name>
        <dbReference type="ChEBI" id="CHEBI:61717"/>
        <label>2</label>
    </ligand>
    <ligandPart>
        <name>Fe</name>
        <dbReference type="ChEBI" id="CHEBI:18248"/>
    </ligandPart>
</feature>
<evidence type="ECO:0000256" key="16">
    <source>
        <dbReference type="ARBA" id="ARBA00023004"/>
    </source>
</evidence>
<feature type="binding site" description="covalent" evidence="21">
    <location>
        <position position="201"/>
    </location>
    <ligand>
        <name>heme c</name>
        <dbReference type="ChEBI" id="CHEBI:61717"/>
        <label>2</label>
    </ligand>
</feature>
<evidence type="ECO:0000256" key="5">
    <source>
        <dbReference type="ARBA" id="ARBA00022475"/>
    </source>
</evidence>
<protein>
    <recommendedName>
        <fullName evidence="19">Cbb3-type cytochrome c oxidase subunit</fullName>
    </recommendedName>
</protein>
<evidence type="ECO:0000259" key="23">
    <source>
        <dbReference type="PROSITE" id="PS51007"/>
    </source>
</evidence>
<reference evidence="24 25" key="1">
    <citation type="submission" date="2016-06" db="EMBL/GenBank/DDBJ databases">
        <title>Genome sequence of endosymbiont of Candidatus Endolucinida thiodiazotropha.</title>
        <authorList>
            <person name="Poehlein A."/>
            <person name="Koenig S."/>
            <person name="Heiden S.E."/>
            <person name="Thuermer A."/>
            <person name="Voget S."/>
            <person name="Daniel R."/>
            <person name="Markert S."/>
            <person name="Gros O."/>
            <person name="Schweder T."/>
        </authorList>
    </citation>
    <scope>NUCLEOTIDE SEQUENCE [LARGE SCALE GENOMIC DNA]</scope>
    <source>
        <strain evidence="24 25">COS</strain>
    </source>
</reference>
<keyword evidence="17 19" id="KW-0406">Ion transport</keyword>
<dbReference type="AlphaFoldDB" id="A0A7Z0VKB9"/>
<feature type="binding site" description="axial binding residue" evidence="20">
    <location>
        <position position="124"/>
    </location>
    <ligand>
        <name>heme c</name>
        <dbReference type="ChEBI" id="CHEBI:61717"/>
        <label>1</label>
    </ligand>
    <ligandPart>
        <name>Fe</name>
        <dbReference type="ChEBI" id="CHEBI:18248"/>
    </ligandPart>
</feature>
<dbReference type="GO" id="GO:0009055">
    <property type="term" value="F:electron transfer activity"/>
    <property type="evidence" value="ECO:0007669"/>
    <property type="project" value="InterPro"/>
</dbReference>
<accession>A0A7Z0VKB9</accession>
<keyword evidence="4 19" id="KW-0813">Transport</keyword>
<evidence type="ECO:0000256" key="3">
    <source>
        <dbReference type="ARBA" id="ARBA00006113"/>
    </source>
</evidence>
<gene>
    <name evidence="24" type="primary">fixP</name>
    <name evidence="24" type="ORF">CODIS_24500</name>
</gene>
<comment type="pathway">
    <text evidence="2 19">Energy metabolism; oxidative phosphorylation.</text>
</comment>
<keyword evidence="16 19" id="KW-0408">Iron</keyword>
<evidence type="ECO:0000256" key="8">
    <source>
        <dbReference type="ARBA" id="ARBA00022660"/>
    </source>
</evidence>
<dbReference type="Pfam" id="PF14715">
    <property type="entry name" value="FixP_N"/>
    <property type="match status" value="1"/>
</dbReference>
<evidence type="ECO:0000256" key="19">
    <source>
        <dbReference type="PIRNR" id="PIRNR000006"/>
    </source>
</evidence>
<keyword evidence="12 19" id="KW-0375">Hydrogen ion transport</keyword>
<evidence type="ECO:0000256" key="7">
    <source>
        <dbReference type="ARBA" id="ARBA00022617"/>
    </source>
</evidence>
<dbReference type="InterPro" id="IPR004678">
    <property type="entry name" value="Cyt_c_oxidase_cbb3_su3"/>
</dbReference>
<keyword evidence="13 19" id="KW-0249">Electron transport</keyword>
<dbReference type="InterPro" id="IPR032858">
    <property type="entry name" value="CcoP_N"/>
</dbReference>